<reference evidence="1" key="1">
    <citation type="submission" date="2025-08" db="UniProtKB">
        <authorList>
            <consortium name="RefSeq"/>
        </authorList>
    </citation>
    <scope>IDENTIFICATION</scope>
</reference>
<dbReference type="OMA" id="NCISHSC"/>
<dbReference type="KEGG" id="nta:107819973"/>
<sequence length="285" mass="32524">MLHYFLGLEVLYKEDGVIISQRKFELDLLKEFDCIHCTSLTSPLDPNVKLRAKEGAVLSDPTYYRKLIGKLKFLTNTRLDIAFGVQNLSQFMQDPREPHLQAAFHLLRYLKGDPTLGIFLSNDLDCTIKGYCDSDWAACPDSRRSVSGYLVLLGTSPISWKSKKQETIFLFSAEAEYKSLRKVIGELTWLCRLFEELTIPFHTPVTVYCDSQSALHIARNPVFHERTKHIKVDCHFMRDKLQEGLISLHHIGTRNQLVNILTKALTGIKHSTVLSKLAMKTSLPI</sequence>
<dbReference type="STRING" id="4097.A0A1S4CL38"/>
<accession>A0A1S4CL38</accession>
<organism evidence="1">
    <name type="scientific">Nicotiana tabacum</name>
    <name type="common">Common tobacco</name>
    <dbReference type="NCBI Taxonomy" id="4097"/>
    <lineage>
        <taxon>Eukaryota</taxon>
        <taxon>Viridiplantae</taxon>
        <taxon>Streptophyta</taxon>
        <taxon>Embryophyta</taxon>
        <taxon>Tracheophyta</taxon>
        <taxon>Spermatophyta</taxon>
        <taxon>Magnoliopsida</taxon>
        <taxon>eudicotyledons</taxon>
        <taxon>Gunneridae</taxon>
        <taxon>Pentapetalae</taxon>
        <taxon>asterids</taxon>
        <taxon>lamiids</taxon>
        <taxon>Solanales</taxon>
        <taxon>Solanaceae</taxon>
        <taxon>Nicotianoideae</taxon>
        <taxon>Nicotianeae</taxon>
        <taxon>Nicotiana</taxon>
    </lineage>
</organism>
<dbReference type="PaxDb" id="4097-A0A1S4CL38"/>
<dbReference type="PANTHER" id="PTHR11439:SF469">
    <property type="entry name" value="REVERSE TRANSCRIPTASE TY1_COPIA-TYPE DOMAIN-CONTAINING PROTEIN"/>
    <property type="match status" value="1"/>
</dbReference>
<name>A0A1S4CL38_TOBAC</name>
<dbReference type="PANTHER" id="PTHR11439">
    <property type="entry name" value="GAG-POL-RELATED RETROTRANSPOSON"/>
    <property type="match status" value="1"/>
</dbReference>
<gene>
    <name evidence="1" type="primary">LOC107819973</name>
</gene>
<dbReference type="AlphaFoldDB" id="A0A1S4CL38"/>
<dbReference type="RefSeq" id="XP_016501654.1">
    <property type="nucleotide sequence ID" value="XM_016646168.1"/>
</dbReference>
<evidence type="ECO:0000313" key="1">
    <source>
        <dbReference type="RefSeq" id="XP_016501654.1"/>
    </source>
</evidence>
<dbReference type="SUPFAM" id="SSF56672">
    <property type="entry name" value="DNA/RNA polymerases"/>
    <property type="match status" value="1"/>
</dbReference>
<dbReference type="CDD" id="cd09272">
    <property type="entry name" value="RNase_HI_RT_Ty1"/>
    <property type="match status" value="1"/>
</dbReference>
<dbReference type="InterPro" id="IPR043502">
    <property type="entry name" value="DNA/RNA_pol_sf"/>
</dbReference>
<proteinExistence type="predicted"/>
<dbReference type="OrthoDB" id="443140at2759"/>
<protein>
    <submittedName>
        <fullName evidence="1">Uncharacterized mitochondrial protein AtMg00810-like</fullName>
    </submittedName>
</protein>